<dbReference type="AlphaFoldDB" id="A0A853L277"/>
<accession>A0A853L277</accession>
<evidence type="ECO:0000313" key="4">
    <source>
        <dbReference type="Proteomes" id="UP000094009"/>
    </source>
</evidence>
<name>A0A853L277_9PROT</name>
<dbReference type="SUPFAM" id="SSF53850">
    <property type="entry name" value="Periplasmic binding protein-like II"/>
    <property type="match status" value="1"/>
</dbReference>
<feature type="domain" description="PBP" evidence="2">
    <location>
        <begin position="37"/>
        <end position="319"/>
    </location>
</feature>
<dbReference type="PANTHER" id="PTHR30570">
    <property type="entry name" value="PERIPLASMIC PHOSPHATE BINDING COMPONENT OF PHOSPHATE ABC TRANSPORTER"/>
    <property type="match status" value="1"/>
</dbReference>
<dbReference type="InterPro" id="IPR050811">
    <property type="entry name" value="Phosphate_ABC_transporter"/>
</dbReference>
<dbReference type="PANTHER" id="PTHR30570:SF1">
    <property type="entry name" value="PHOSPHATE-BINDING PROTEIN PSTS"/>
    <property type="match status" value="1"/>
</dbReference>
<evidence type="ECO:0000256" key="1">
    <source>
        <dbReference type="ARBA" id="ARBA00022729"/>
    </source>
</evidence>
<sequence>MTGRTICRTIAGYVLGDEMRRTFALATLAASMALLTSHAAEARDQIRIVGSSTIFPLTTKVAEHFAKTTGAPAPVVESTGSGGGFKLFCGGIGAEFPDIVDASRPITGSETAICAANSVRDISEIKIGYDGIVMLGSREAPGMELTARQLYLALARTVPVKGASVPNPHEKWSDIDPSLPDLKIRVYGPPPTSGTRDLMGQLLLDQGCATFSDIASLEATDPDSFRLLCRTLREDGAYIEAGENDRLVISKLEKDPTSYGVMGFNNLERNRERLQGVPINGIEPDYETILDGSYPASRALYLYVKDDHQQLVQSLGDFISTYVSEAVIGEEGLLADNGLVPLTNEERAETMTSAAKFASN</sequence>
<dbReference type="Pfam" id="PF12849">
    <property type="entry name" value="PBP_like_2"/>
    <property type="match status" value="1"/>
</dbReference>
<organism evidence="3 4">
    <name type="scientific">Thalassospira tepidiphila MCCC 1A03514</name>
    <dbReference type="NCBI Taxonomy" id="1177930"/>
    <lineage>
        <taxon>Bacteria</taxon>
        <taxon>Pseudomonadati</taxon>
        <taxon>Pseudomonadota</taxon>
        <taxon>Alphaproteobacteria</taxon>
        <taxon>Rhodospirillales</taxon>
        <taxon>Thalassospiraceae</taxon>
        <taxon>Thalassospira</taxon>
    </lineage>
</organism>
<protein>
    <submittedName>
        <fullName evidence="3">Phosphate ABC transporter substrate-binding protein</fullName>
    </submittedName>
</protein>
<dbReference type="Proteomes" id="UP000094009">
    <property type="component" value="Unassembled WGS sequence"/>
</dbReference>
<proteinExistence type="predicted"/>
<dbReference type="Gene3D" id="3.40.190.10">
    <property type="entry name" value="Periplasmic binding protein-like II"/>
    <property type="match status" value="2"/>
</dbReference>
<dbReference type="EMBL" id="JPVZ01000002">
    <property type="protein sequence ID" value="OAZ11142.1"/>
    <property type="molecule type" value="Genomic_DNA"/>
</dbReference>
<evidence type="ECO:0000259" key="2">
    <source>
        <dbReference type="Pfam" id="PF12849"/>
    </source>
</evidence>
<reference evidence="3 4" key="1">
    <citation type="submission" date="2014-07" db="EMBL/GenBank/DDBJ databases">
        <title>Draft genome sequence of Thalassospira tepidiphila 1-1B.</title>
        <authorList>
            <person name="Lai Q."/>
            <person name="Shao Z."/>
        </authorList>
    </citation>
    <scope>NUCLEOTIDE SEQUENCE [LARGE SCALE GENOMIC DNA]</scope>
    <source>
        <strain evidence="3 4">MCCC 1A03514</strain>
    </source>
</reference>
<gene>
    <name evidence="3" type="ORF">TH4_06285</name>
</gene>
<evidence type="ECO:0000313" key="3">
    <source>
        <dbReference type="EMBL" id="OAZ11142.1"/>
    </source>
</evidence>
<keyword evidence="1" id="KW-0732">Signal</keyword>
<comment type="caution">
    <text evidence="3">The sequence shown here is derived from an EMBL/GenBank/DDBJ whole genome shotgun (WGS) entry which is preliminary data.</text>
</comment>
<dbReference type="InterPro" id="IPR024370">
    <property type="entry name" value="PBP_domain"/>
</dbReference>